<geneLocation type="plasmid" evidence="1">
    <name>pJE1</name>
</geneLocation>
<organism evidence="1">
    <name type="scientific">Sphingomonas sp. JE1</name>
    <dbReference type="NCBI Taxonomy" id="1628059"/>
    <lineage>
        <taxon>Bacteria</taxon>
        <taxon>Pseudomonadati</taxon>
        <taxon>Pseudomonadota</taxon>
        <taxon>Alphaproteobacteria</taxon>
        <taxon>Sphingomonadales</taxon>
        <taxon>Sphingomonadaceae</taxon>
        <taxon>Sphingomonas</taxon>
    </lineage>
</organism>
<evidence type="ECO:0000313" key="1">
    <source>
        <dbReference type="EMBL" id="AJW29650.1"/>
    </source>
</evidence>
<gene>
    <name evidence="1" type="ORF">pJE1_228</name>
</gene>
<name>A0A0D5A052_9SPHN</name>
<protein>
    <submittedName>
        <fullName evidence="1">Uncharacterized protein</fullName>
    </submittedName>
</protein>
<keyword evidence="1" id="KW-0614">Plasmid</keyword>
<proteinExistence type="predicted"/>
<reference evidence="1" key="1">
    <citation type="submission" date="2014-06" db="EMBL/GenBank/DDBJ databases">
        <title>Molecular and ecological studies on carbamate pesticide degrading bacteria isolated from agricultural soils.</title>
        <authorList>
            <person name="Kim D.-U."/>
            <person name="Ka J.-O."/>
        </authorList>
    </citation>
    <scope>NUCLEOTIDE SEQUENCE</scope>
    <source>
        <strain evidence="1">JE1</strain>
        <plasmid evidence="1">pJE1</plasmid>
    </source>
</reference>
<dbReference type="EMBL" id="KM017071">
    <property type="protein sequence ID" value="AJW29650.1"/>
    <property type="molecule type" value="Genomic_DNA"/>
</dbReference>
<sequence length="79" mass="8845">MAFSQELIMVSSIWPDNMGSPPRWHFDGGRFVKKSRNSSAIPDTYVKCRMVSQILSENCYEIGQATFLGHCLRPGHGIG</sequence>
<accession>A0A0D5A052</accession>
<dbReference type="AlphaFoldDB" id="A0A0D5A052"/>